<name>A0ABV3TLJ2_9RHOB</name>
<comment type="caution">
    <text evidence="2">The sequence shown here is derived from an EMBL/GenBank/DDBJ whole genome shotgun (WGS) entry which is preliminary data.</text>
</comment>
<feature type="signal peptide" evidence="1">
    <location>
        <begin position="1"/>
        <end position="21"/>
    </location>
</feature>
<dbReference type="Proteomes" id="UP001557465">
    <property type="component" value="Unassembled WGS sequence"/>
</dbReference>
<organism evidence="2 3">
    <name type="scientific">Thioclava arctica</name>
    <dbReference type="NCBI Taxonomy" id="3238301"/>
    <lineage>
        <taxon>Bacteria</taxon>
        <taxon>Pseudomonadati</taxon>
        <taxon>Pseudomonadota</taxon>
        <taxon>Alphaproteobacteria</taxon>
        <taxon>Rhodobacterales</taxon>
        <taxon>Paracoccaceae</taxon>
        <taxon>Thioclava</taxon>
    </lineage>
</organism>
<reference evidence="2 3" key="1">
    <citation type="journal article" date="2011" name="Int. J. Syst. Evol. Microbiol.">
        <title>Zhongshania antarctica gen. nov., sp. nov. and Zhongshania guokunii sp. nov., gammaproteobacteria respectively isolated from coastal attached (fast) ice and surface seawater of the Antarctic.</title>
        <authorList>
            <person name="Li H.J."/>
            <person name="Zhang X.Y."/>
            <person name="Chen C.X."/>
            <person name="Zhang Y.J."/>
            <person name="Gao Z.M."/>
            <person name="Yu Y."/>
            <person name="Chen X.L."/>
            <person name="Chen B."/>
            <person name="Zhang Y.Z."/>
        </authorList>
    </citation>
    <scope>NUCLEOTIDE SEQUENCE [LARGE SCALE GENOMIC DNA]</scope>
    <source>
        <strain evidence="2 3">15-R06ZXC-3</strain>
    </source>
</reference>
<gene>
    <name evidence="2" type="ORF">AB4874_10755</name>
</gene>
<dbReference type="RefSeq" id="WP_368391980.1">
    <property type="nucleotide sequence ID" value="NZ_JBFRYC010000005.1"/>
</dbReference>
<proteinExistence type="predicted"/>
<evidence type="ECO:0000256" key="1">
    <source>
        <dbReference type="SAM" id="SignalP"/>
    </source>
</evidence>
<feature type="chain" id="PRO_5045493811" description="Serine hydrolase" evidence="1">
    <location>
        <begin position="22"/>
        <end position="74"/>
    </location>
</feature>
<evidence type="ECO:0000313" key="3">
    <source>
        <dbReference type="Proteomes" id="UP001557465"/>
    </source>
</evidence>
<accession>A0ABV3TLJ2</accession>
<keyword evidence="1" id="KW-0732">Signal</keyword>
<evidence type="ECO:0000313" key="2">
    <source>
        <dbReference type="EMBL" id="MEX1662125.1"/>
    </source>
</evidence>
<keyword evidence="3" id="KW-1185">Reference proteome</keyword>
<evidence type="ECO:0008006" key="4">
    <source>
        <dbReference type="Google" id="ProtNLM"/>
    </source>
</evidence>
<dbReference type="EMBL" id="JBFRYC010000005">
    <property type="protein sequence ID" value="MEX1662125.1"/>
    <property type="molecule type" value="Genomic_DNA"/>
</dbReference>
<sequence length="74" mass="7368">MRIILALIATVLFPVMVGAAAADGATSLTVSLSDTLDAFRSRYGVPGATAAIVLPDGTLATAATGFADVEAGWS</sequence>
<protein>
    <recommendedName>
        <fullName evidence="4">Serine hydrolase</fullName>
    </recommendedName>
</protein>